<feature type="region of interest" description="Disordered" evidence="1">
    <location>
        <begin position="180"/>
        <end position="462"/>
    </location>
</feature>
<name>A0A4U6VI65_SETVI</name>
<dbReference type="Gramene" id="TKW27773">
    <property type="protein sequence ID" value="TKW27773"/>
    <property type="gene ID" value="SEVIR_3G279100v2"/>
</dbReference>
<reference evidence="2" key="1">
    <citation type="submission" date="2019-03" db="EMBL/GenBank/DDBJ databases">
        <title>WGS assembly of Setaria viridis.</title>
        <authorList>
            <person name="Huang P."/>
            <person name="Jenkins J."/>
            <person name="Grimwood J."/>
            <person name="Barry K."/>
            <person name="Healey A."/>
            <person name="Mamidi S."/>
            <person name="Sreedasyam A."/>
            <person name="Shu S."/>
            <person name="Feldman M."/>
            <person name="Wu J."/>
            <person name="Yu Y."/>
            <person name="Chen C."/>
            <person name="Johnson J."/>
            <person name="Rokhsar D."/>
            <person name="Baxter I."/>
            <person name="Schmutz J."/>
            <person name="Brutnell T."/>
            <person name="Kellogg E."/>
        </authorList>
    </citation>
    <scope>NUCLEOTIDE SEQUENCE [LARGE SCALE GENOMIC DNA]</scope>
</reference>
<dbReference type="AlphaFoldDB" id="A0A4U6VI65"/>
<feature type="compositionally biased region" description="Low complexity" evidence="1">
    <location>
        <begin position="387"/>
        <end position="405"/>
    </location>
</feature>
<keyword evidence="3" id="KW-1185">Reference proteome</keyword>
<dbReference type="Proteomes" id="UP000298652">
    <property type="component" value="Chromosome 3"/>
</dbReference>
<feature type="compositionally biased region" description="Basic and acidic residues" evidence="1">
    <location>
        <begin position="191"/>
        <end position="204"/>
    </location>
</feature>
<feature type="compositionally biased region" description="Acidic residues" evidence="1">
    <location>
        <begin position="444"/>
        <end position="454"/>
    </location>
</feature>
<evidence type="ECO:0000313" key="2">
    <source>
        <dbReference type="EMBL" id="TKW27773.1"/>
    </source>
</evidence>
<accession>A0A4U6VI65</accession>
<feature type="compositionally biased region" description="Low complexity" evidence="1">
    <location>
        <begin position="422"/>
        <end position="441"/>
    </location>
</feature>
<evidence type="ECO:0000313" key="3">
    <source>
        <dbReference type="Proteomes" id="UP000298652"/>
    </source>
</evidence>
<feature type="compositionally biased region" description="Basic and acidic residues" evidence="1">
    <location>
        <begin position="265"/>
        <end position="277"/>
    </location>
</feature>
<gene>
    <name evidence="2" type="ORF">SEVIR_3G279100v2</name>
</gene>
<dbReference type="EMBL" id="CM016554">
    <property type="protein sequence ID" value="TKW27773.1"/>
    <property type="molecule type" value="Genomic_DNA"/>
</dbReference>
<proteinExistence type="predicted"/>
<feature type="compositionally biased region" description="Acidic residues" evidence="1">
    <location>
        <begin position="235"/>
        <end position="253"/>
    </location>
</feature>
<evidence type="ECO:0000256" key="1">
    <source>
        <dbReference type="SAM" id="MobiDB-lite"/>
    </source>
</evidence>
<sequence>MAIKTAASHKGWHQQWFYVKNYSNSPLPTFTGRVIKAVLELWSYGPVEKEKKRITGLLQAIEHLKGKGLTGAGVIGAYHARRVASLMLRVRSLADMVPGVPTEGTVLAMGALADTEIRQRVEEALDDKDVDCSVPGHPPMRPDENFVELVRTSRSHLSLLHFLVRCSDTEFSYPQGHMTQVVDSRPSVPEDAERRQQNRLFTEKQKRRKDKETAKKKKKATKELQRWQRGRVVSDDDDDDDEDEKEEEEEEEYILAPQPGALVIREQHSQTAARDKASGPPAQDPTPQGSGAAPPGSARGVPWESTEPTPDPLPASREQRSSGKRPLLDASGSASSSEAKHARCPRAEGVAAPPDFVPPLAPKKVLRVSSTSTGRAATPSAASDGVAGETAEPTAEAAPTAATGGRVPQPGSRKGPTPAPPSASAADPAGQGVAPGVPPTGEVIDLDDEAEEEPVAPAATAAAEMRAVAPVTATETAATAEEGTSAPAVAMRTAAAVEAGTPTPAAATETPVVAGAGTPTLAAATEVGTPTPAATTGAATAARMGTPAPAAATETVTHVPGPSTRPTALGVVAPAPTATSGSARAAPTLIPVNPIPKAWGPPGMQLGEIRFPLARAGALGSLLRGEAADRGADRAGLLVLG</sequence>
<feature type="compositionally biased region" description="Basic residues" evidence="1">
    <location>
        <begin position="205"/>
        <end position="220"/>
    </location>
</feature>
<protein>
    <submittedName>
        <fullName evidence="2">Uncharacterized protein</fullName>
    </submittedName>
</protein>
<organism evidence="2 3">
    <name type="scientific">Setaria viridis</name>
    <name type="common">Green bristlegrass</name>
    <name type="synonym">Setaria italica subsp. viridis</name>
    <dbReference type="NCBI Taxonomy" id="4556"/>
    <lineage>
        <taxon>Eukaryota</taxon>
        <taxon>Viridiplantae</taxon>
        <taxon>Streptophyta</taxon>
        <taxon>Embryophyta</taxon>
        <taxon>Tracheophyta</taxon>
        <taxon>Spermatophyta</taxon>
        <taxon>Magnoliopsida</taxon>
        <taxon>Liliopsida</taxon>
        <taxon>Poales</taxon>
        <taxon>Poaceae</taxon>
        <taxon>PACMAD clade</taxon>
        <taxon>Panicoideae</taxon>
        <taxon>Panicodae</taxon>
        <taxon>Paniceae</taxon>
        <taxon>Cenchrinae</taxon>
        <taxon>Setaria</taxon>
    </lineage>
</organism>
<feature type="compositionally biased region" description="Low complexity" evidence="1">
    <location>
        <begin position="289"/>
        <end position="298"/>
    </location>
</feature>